<reference evidence="10" key="1">
    <citation type="journal article" date="2013" name="Nature">
        <title>Pan genome of the phytoplankton Emiliania underpins its global distribution.</title>
        <authorList>
            <person name="Read B.A."/>
            <person name="Kegel J."/>
            <person name="Klute M.J."/>
            <person name="Kuo A."/>
            <person name="Lefebvre S.C."/>
            <person name="Maumus F."/>
            <person name="Mayer C."/>
            <person name="Miller J."/>
            <person name="Monier A."/>
            <person name="Salamov A."/>
            <person name="Young J."/>
            <person name="Aguilar M."/>
            <person name="Claverie J.M."/>
            <person name="Frickenhaus S."/>
            <person name="Gonzalez K."/>
            <person name="Herman E.K."/>
            <person name="Lin Y.C."/>
            <person name="Napier J."/>
            <person name="Ogata H."/>
            <person name="Sarno A.F."/>
            <person name="Shmutz J."/>
            <person name="Schroeder D."/>
            <person name="de Vargas C."/>
            <person name="Verret F."/>
            <person name="von Dassow P."/>
            <person name="Valentin K."/>
            <person name="Van de Peer Y."/>
            <person name="Wheeler G."/>
            <person name="Dacks J.B."/>
            <person name="Delwiche C.F."/>
            <person name="Dyhrman S.T."/>
            <person name="Glockner G."/>
            <person name="John U."/>
            <person name="Richards T."/>
            <person name="Worden A.Z."/>
            <person name="Zhang X."/>
            <person name="Grigoriev I.V."/>
            <person name="Allen A.E."/>
            <person name="Bidle K."/>
            <person name="Borodovsky M."/>
            <person name="Bowler C."/>
            <person name="Brownlee C."/>
            <person name="Cock J.M."/>
            <person name="Elias M."/>
            <person name="Gladyshev V.N."/>
            <person name="Groth M."/>
            <person name="Guda C."/>
            <person name="Hadaegh A."/>
            <person name="Iglesias-Rodriguez M.D."/>
            <person name="Jenkins J."/>
            <person name="Jones B.M."/>
            <person name="Lawson T."/>
            <person name="Leese F."/>
            <person name="Lindquist E."/>
            <person name="Lobanov A."/>
            <person name="Lomsadze A."/>
            <person name="Malik S.B."/>
            <person name="Marsh M.E."/>
            <person name="Mackinder L."/>
            <person name="Mock T."/>
            <person name="Mueller-Roeber B."/>
            <person name="Pagarete A."/>
            <person name="Parker M."/>
            <person name="Probert I."/>
            <person name="Quesneville H."/>
            <person name="Raines C."/>
            <person name="Rensing S.A."/>
            <person name="Riano-Pachon D.M."/>
            <person name="Richier S."/>
            <person name="Rokitta S."/>
            <person name="Shiraiwa Y."/>
            <person name="Soanes D.M."/>
            <person name="van der Giezen M."/>
            <person name="Wahlund T.M."/>
            <person name="Williams B."/>
            <person name="Wilson W."/>
            <person name="Wolfe G."/>
            <person name="Wurch L.L."/>
        </authorList>
    </citation>
    <scope>NUCLEOTIDE SEQUENCE</scope>
</reference>
<dbReference type="PANTHER" id="PTHR13220">
    <property type="entry name" value="TIMELESS INTERACTING-RELATED"/>
    <property type="match status" value="1"/>
</dbReference>
<evidence type="ECO:0000313" key="9">
    <source>
        <dbReference type="EnsemblProtists" id="EOD33933"/>
    </source>
</evidence>
<organism evidence="9 10">
    <name type="scientific">Emiliania huxleyi (strain CCMP1516)</name>
    <dbReference type="NCBI Taxonomy" id="280463"/>
    <lineage>
        <taxon>Eukaryota</taxon>
        <taxon>Haptista</taxon>
        <taxon>Haptophyta</taxon>
        <taxon>Prymnesiophyceae</taxon>
        <taxon>Isochrysidales</taxon>
        <taxon>Noelaerhabdaceae</taxon>
        <taxon>Emiliania</taxon>
    </lineage>
</organism>
<dbReference type="AlphaFoldDB" id="A0A0D3KDU8"/>
<dbReference type="EnsemblProtists" id="EOD33933">
    <property type="protein sequence ID" value="EOD33933"/>
    <property type="gene ID" value="EMIHUDRAFT_229020"/>
</dbReference>
<protein>
    <recommendedName>
        <fullName evidence="8">Chromosome segregation in meiosis protein 3 domain-containing protein</fullName>
    </recommendedName>
</protein>
<keyword evidence="10" id="KW-1185">Reference proteome</keyword>
<evidence type="ECO:0000256" key="2">
    <source>
        <dbReference type="ARBA" id="ARBA00006075"/>
    </source>
</evidence>
<feature type="domain" description="Chromosome segregation in meiosis protein 3" evidence="8">
    <location>
        <begin position="80"/>
        <end position="152"/>
    </location>
</feature>
<evidence type="ECO:0000256" key="3">
    <source>
        <dbReference type="ARBA" id="ARBA00022763"/>
    </source>
</evidence>
<dbReference type="GeneID" id="17279203"/>
<dbReference type="Pfam" id="PF07962">
    <property type="entry name" value="Swi3"/>
    <property type="match status" value="1"/>
</dbReference>
<feature type="region of interest" description="Disordered" evidence="7">
    <location>
        <begin position="1"/>
        <end position="23"/>
    </location>
</feature>
<dbReference type="RefSeq" id="XP_005786362.1">
    <property type="nucleotide sequence ID" value="XM_005786305.1"/>
</dbReference>
<dbReference type="GO" id="GO:0031297">
    <property type="term" value="P:replication fork processing"/>
    <property type="evidence" value="ECO:0007669"/>
    <property type="project" value="UniProtKB-UniRule"/>
</dbReference>
<dbReference type="InterPro" id="IPR012923">
    <property type="entry name" value="Csm3"/>
</dbReference>
<feature type="region of interest" description="Disordered" evidence="7">
    <location>
        <begin position="175"/>
        <end position="243"/>
    </location>
</feature>
<evidence type="ECO:0000256" key="7">
    <source>
        <dbReference type="SAM" id="MobiDB-lite"/>
    </source>
</evidence>
<dbReference type="GO" id="GO:0003677">
    <property type="term" value="F:DNA binding"/>
    <property type="evidence" value="ECO:0007669"/>
    <property type="project" value="TreeGrafter"/>
</dbReference>
<evidence type="ECO:0000313" key="10">
    <source>
        <dbReference type="Proteomes" id="UP000013827"/>
    </source>
</evidence>
<comment type="similarity">
    <text evidence="2 6">Belongs to the CSM3 family.</text>
</comment>
<dbReference type="KEGG" id="ehx:EMIHUDRAFT_229020"/>
<reference evidence="9" key="2">
    <citation type="submission" date="2024-10" db="UniProtKB">
        <authorList>
            <consortium name="EnsemblProtists"/>
        </authorList>
    </citation>
    <scope>IDENTIFICATION</scope>
</reference>
<keyword evidence="4 6" id="KW-0539">Nucleus</keyword>
<dbReference type="GO" id="GO:0006974">
    <property type="term" value="P:DNA damage response"/>
    <property type="evidence" value="ECO:0007669"/>
    <property type="project" value="UniProtKB-KW"/>
</dbReference>
<dbReference type="HOGENOM" id="CLU_1017198_0_0_1"/>
<feature type="compositionally biased region" description="Acidic residues" evidence="7">
    <location>
        <begin position="191"/>
        <end position="242"/>
    </location>
</feature>
<dbReference type="PaxDb" id="2903-EOD33933"/>
<evidence type="ECO:0000256" key="1">
    <source>
        <dbReference type="ARBA" id="ARBA00004123"/>
    </source>
</evidence>
<comment type="subcellular location">
    <subcellularLocation>
        <location evidence="1 6">Nucleus</location>
    </subcellularLocation>
</comment>
<evidence type="ECO:0000259" key="8">
    <source>
        <dbReference type="Pfam" id="PF07962"/>
    </source>
</evidence>
<evidence type="ECO:0000256" key="4">
    <source>
        <dbReference type="ARBA" id="ARBA00023242"/>
    </source>
</evidence>
<dbReference type="GO" id="GO:0000076">
    <property type="term" value="P:DNA replication checkpoint signaling"/>
    <property type="evidence" value="ECO:0007669"/>
    <property type="project" value="UniProtKB-UniRule"/>
</dbReference>
<accession>A0A0D3KDU8</accession>
<keyword evidence="3 6" id="KW-0227">DNA damage</keyword>
<dbReference type="PANTHER" id="PTHR13220:SF11">
    <property type="entry name" value="TIMELESS-INTERACTING PROTEIN"/>
    <property type="match status" value="1"/>
</dbReference>
<dbReference type="Proteomes" id="UP000013827">
    <property type="component" value="Unassembled WGS sequence"/>
</dbReference>
<comment type="function">
    <text evidence="6">Plays an important role in the control of DNA replication and the maintenance of replication fork stability.</text>
</comment>
<name>A0A0D3KDU8_EMIH1</name>
<dbReference type="GO" id="GO:0031298">
    <property type="term" value="C:replication fork protection complex"/>
    <property type="evidence" value="ECO:0007669"/>
    <property type="project" value="TreeGrafter"/>
</dbReference>
<keyword evidence="5 6" id="KW-0131">Cell cycle</keyword>
<evidence type="ECO:0000256" key="6">
    <source>
        <dbReference type="RuleBase" id="RU366049"/>
    </source>
</evidence>
<evidence type="ECO:0000256" key="5">
    <source>
        <dbReference type="ARBA" id="ARBA00023306"/>
    </source>
</evidence>
<proteinExistence type="inferred from homology"/>
<sequence length="274" mass="29514">MDNWDDVLNDQAPGGVGGDAAKPADDGVLVASSKFAAKCRSCSKTIDVGAPAWFQRSGEPGRKTTCKKRKVSTRRKPVTKLTPEMLLDPRRGIVAVYREFSALKVKSGSKHAPAELRRVLAKYAEWAHALLPDVEFGQFVEKLDKVSQRPVLHRLAFLRDVQQGVASLDDLAMEEEAEGVDSSGRAVREEEFPDADDFPDAEDDFDDDAMAAELGIDDFDDEGETQDYGAEDGGVEDGDDGADALSALDESAQAAAAQRAQALAEALALDEEGL</sequence>
<dbReference type="InterPro" id="IPR040038">
    <property type="entry name" value="TIPIN/Csm3/Swi3"/>
</dbReference>
<dbReference type="GO" id="GO:0043111">
    <property type="term" value="P:replication fork arrest"/>
    <property type="evidence" value="ECO:0007669"/>
    <property type="project" value="TreeGrafter"/>
</dbReference>